<dbReference type="PROSITE" id="PS51379">
    <property type="entry name" value="4FE4S_FER_2"/>
    <property type="match status" value="2"/>
</dbReference>
<evidence type="ECO:0000256" key="5">
    <source>
        <dbReference type="ARBA" id="ARBA00022827"/>
    </source>
</evidence>
<keyword evidence="5" id="KW-0285">Flavoprotein</keyword>
<protein>
    <submittedName>
        <fullName evidence="10">FAD-dependent oxidoreductase</fullName>
    </submittedName>
</protein>
<dbReference type="Gene3D" id="3.40.50.720">
    <property type="entry name" value="NAD(P)-binding Rossmann-like Domain"/>
    <property type="match status" value="1"/>
</dbReference>
<organism evidence="10 11">
    <name type="scientific">Parasulfuritortus cantonensis</name>
    <dbReference type="NCBI Taxonomy" id="2528202"/>
    <lineage>
        <taxon>Bacteria</taxon>
        <taxon>Pseudomonadati</taxon>
        <taxon>Pseudomonadota</taxon>
        <taxon>Betaproteobacteria</taxon>
        <taxon>Nitrosomonadales</taxon>
        <taxon>Thiobacillaceae</taxon>
        <taxon>Parasulfuritortus</taxon>
    </lineage>
</organism>
<evidence type="ECO:0000256" key="4">
    <source>
        <dbReference type="ARBA" id="ARBA00022723"/>
    </source>
</evidence>
<dbReference type="AlphaFoldDB" id="A0A4V2NW00"/>
<evidence type="ECO:0000256" key="2">
    <source>
        <dbReference type="ARBA" id="ARBA00006561"/>
    </source>
</evidence>
<dbReference type="InterPro" id="IPR003813">
    <property type="entry name" value="MvhD/FlpD"/>
</dbReference>
<dbReference type="PROSITE" id="PS00198">
    <property type="entry name" value="4FE4S_FER_1"/>
    <property type="match status" value="1"/>
</dbReference>
<dbReference type="RefSeq" id="WP_131446015.1">
    <property type="nucleotide sequence ID" value="NZ_SJZB01000027.1"/>
</dbReference>
<dbReference type="OrthoDB" id="9808559at2"/>
<dbReference type="SUPFAM" id="SSF54862">
    <property type="entry name" value="4Fe-4S ferredoxins"/>
    <property type="match status" value="1"/>
</dbReference>
<dbReference type="InterPro" id="IPR017900">
    <property type="entry name" value="4Fe4S_Fe_S_CS"/>
</dbReference>
<dbReference type="PANTHER" id="PTHR43498:SF1">
    <property type="entry name" value="COB--COM HETERODISULFIDE REDUCTASE IRON-SULFUR SUBUNIT A"/>
    <property type="match status" value="1"/>
</dbReference>
<dbReference type="PANTHER" id="PTHR43498">
    <property type="entry name" value="FERREDOXIN:COB-COM HETERODISULFIDE REDUCTASE SUBUNIT A"/>
    <property type="match status" value="1"/>
</dbReference>
<dbReference type="GO" id="GO:0016491">
    <property type="term" value="F:oxidoreductase activity"/>
    <property type="evidence" value="ECO:0007669"/>
    <property type="project" value="UniProtKB-KW"/>
</dbReference>
<dbReference type="InterPro" id="IPR039650">
    <property type="entry name" value="HdrA-like"/>
</dbReference>
<evidence type="ECO:0000256" key="7">
    <source>
        <dbReference type="ARBA" id="ARBA00023004"/>
    </source>
</evidence>
<dbReference type="InterPro" id="IPR036188">
    <property type="entry name" value="FAD/NAD-bd_sf"/>
</dbReference>
<dbReference type="Proteomes" id="UP000295443">
    <property type="component" value="Unassembled WGS sequence"/>
</dbReference>
<evidence type="ECO:0000313" key="10">
    <source>
        <dbReference type="EMBL" id="TCJ15362.1"/>
    </source>
</evidence>
<keyword evidence="11" id="KW-1185">Reference proteome</keyword>
<gene>
    <name evidence="10" type="ORF">EZJ19_07030</name>
</gene>
<evidence type="ECO:0000256" key="8">
    <source>
        <dbReference type="ARBA" id="ARBA00023014"/>
    </source>
</evidence>
<dbReference type="PRINTS" id="PR00368">
    <property type="entry name" value="FADPNR"/>
</dbReference>
<reference evidence="10 11" key="1">
    <citation type="submission" date="2019-03" db="EMBL/GenBank/DDBJ databases">
        <title>Genome sequence of Thiobacillaceae bacterium LSR1, a sulfur-oxidizing bacterium isolated from freshwater sediment.</title>
        <authorList>
            <person name="Li S."/>
        </authorList>
    </citation>
    <scope>NUCLEOTIDE SEQUENCE [LARGE SCALE GENOMIC DNA]</scope>
    <source>
        <strain evidence="10 11">LSR1</strain>
    </source>
</reference>
<dbReference type="GO" id="GO:0051539">
    <property type="term" value="F:4 iron, 4 sulfur cluster binding"/>
    <property type="evidence" value="ECO:0007669"/>
    <property type="project" value="UniProtKB-KW"/>
</dbReference>
<dbReference type="Pfam" id="PF12831">
    <property type="entry name" value="FAD_oxidored"/>
    <property type="match status" value="1"/>
</dbReference>
<dbReference type="InterPro" id="IPR017896">
    <property type="entry name" value="4Fe4S_Fe-S-bd"/>
</dbReference>
<comment type="caution">
    <text evidence="10">The sequence shown here is derived from an EMBL/GenBank/DDBJ whole genome shotgun (WGS) entry which is preliminary data.</text>
</comment>
<dbReference type="EMBL" id="SJZB01000027">
    <property type="protein sequence ID" value="TCJ15362.1"/>
    <property type="molecule type" value="Genomic_DNA"/>
</dbReference>
<accession>A0A4V2NW00</accession>
<comment type="similarity">
    <text evidence="2">Belongs to the HdrA family.</text>
</comment>
<evidence type="ECO:0000256" key="6">
    <source>
        <dbReference type="ARBA" id="ARBA00023002"/>
    </source>
</evidence>
<comment type="cofactor">
    <cofactor evidence="1">
        <name>FAD</name>
        <dbReference type="ChEBI" id="CHEBI:57692"/>
    </cofactor>
</comment>
<evidence type="ECO:0000256" key="3">
    <source>
        <dbReference type="ARBA" id="ARBA00022485"/>
    </source>
</evidence>
<feature type="domain" description="4Fe-4S ferredoxin-type" evidence="9">
    <location>
        <begin position="534"/>
        <end position="563"/>
    </location>
</feature>
<keyword evidence="6" id="KW-0560">Oxidoreductase</keyword>
<keyword evidence="7" id="KW-0408">Iron</keyword>
<evidence type="ECO:0000256" key="1">
    <source>
        <dbReference type="ARBA" id="ARBA00001974"/>
    </source>
</evidence>
<name>A0A4V2NW00_9PROT</name>
<keyword evidence="5" id="KW-0274">FAD</keyword>
<dbReference type="PRINTS" id="PR00411">
    <property type="entry name" value="PNDRDTASEI"/>
</dbReference>
<keyword evidence="4" id="KW-0479">Metal-binding</keyword>
<proteinExistence type="inferred from homology"/>
<sequence length="749" mass="80589">MADKHAAYICTGCELGTRLDAAALVKTATKDGKIALVREHAFLCSADGVAMIKNDIDNEAVTHVAICACSRRAKTEAFNFPTVAMSRGNLREGVIWIRPDTDEARETTQEMAEDYVRMACAEVKAMKVPEGNQNTGTSKTLLVVGGGMSGMTAAVEASKAGYKVVLVEKTGALGGMAAKLWKRIPNREPFKAPMDNGVADLVAQIDADANIKVYLNAVVAKTAGAPGRFKADIAVESGAVSTEDVGAIIQASGFTPYDVNKLSHLGGGQANVVDQLGLEALAKAANGGPIKRADGKEVKSVVFVQCAGQRDTSGEHLSYCSGHCCATSVKQAMYFKDANPDVDTVVLYTDLRMPGNNEDFYRAAQNKGVIFSKGVVSGVSTSGDGCKVQFKDLILNEDTSADADLVVLATGMVPTTGPDLDALSEANRVAEGSDEKAAVAKEQVIQMMSTSVLNLDYRQGPDMPQFKHGFNDSHFICFPYETRRTAIYAAGPTRRPMDIAQATEDATGAAMKAIQAMENAGLGKAAHPRAGDLSFPTARLEGCTQCKRCTVECPFGAIDEDEKRFPLFNESRCRRCGTCMGACPVRVISFENYSVNTVGAQIKAVDIPDEFSEKPRVLILACENDAYPALDMAGMNRNEYDPFMRVIPVRCLGSVNTIWITDALNSGFDGVMLMGCKHGDQYQCHFVKGSELGRYRMSKVYDTLKGMNLETERLMDLEVAITDVDTLPKKINEYAAKIQEMGMSPFKGL</sequence>
<dbReference type="Pfam" id="PF13187">
    <property type="entry name" value="Fer4_9"/>
    <property type="match status" value="1"/>
</dbReference>
<keyword evidence="3" id="KW-0004">4Fe-4S</keyword>
<evidence type="ECO:0000259" key="9">
    <source>
        <dbReference type="PROSITE" id="PS51379"/>
    </source>
</evidence>
<dbReference type="Pfam" id="PF02662">
    <property type="entry name" value="FlpD"/>
    <property type="match status" value="1"/>
</dbReference>
<dbReference type="Gene3D" id="3.30.70.20">
    <property type="match status" value="1"/>
</dbReference>
<keyword evidence="8" id="KW-0411">Iron-sulfur</keyword>
<evidence type="ECO:0000313" key="11">
    <source>
        <dbReference type="Proteomes" id="UP000295443"/>
    </source>
</evidence>
<feature type="domain" description="4Fe-4S ferredoxin-type" evidence="9">
    <location>
        <begin position="564"/>
        <end position="593"/>
    </location>
</feature>
<dbReference type="SUPFAM" id="SSF51905">
    <property type="entry name" value="FAD/NAD(P)-binding domain"/>
    <property type="match status" value="1"/>
</dbReference>
<dbReference type="GO" id="GO:0046872">
    <property type="term" value="F:metal ion binding"/>
    <property type="evidence" value="ECO:0007669"/>
    <property type="project" value="UniProtKB-KW"/>
</dbReference>